<dbReference type="GO" id="GO:0005829">
    <property type="term" value="C:cytosol"/>
    <property type="evidence" value="ECO:0007669"/>
    <property type="project" value="TreeGrafter"/>
</dbReference>
<comment type="similarity">
    <text evidence="2">In the N-terminal section; belongs to the DHBP synthase family.</text>
</comment>
<evidence type="ECO:0000256" key="6">
    <source>
        <dbReference type="ARBA" id="ARBA00022801"/>
    </source>
</evidence>
<dbReference type="GO" id="GO:0008270">
    <property type="term" value="F:zinc ion binding"/>
    <property type="evidence" value="ECO:0007669"/>
    <property type="project" value="UniProtKB-UniRule"/>
</dbReference>
<dbReference type="InterPro" id="IPR032677">
    <property type="entry name" value="GTP_cyclohydro_II"/>
</dbReference>
<dbReference type="GO" id="GO:0005525">
    <property type="term" value="F:GTP binding"/>
    <property type="evidence" value="ECO:0007669"/>
    <property type="project" value="UniProtKB-KW"/>
</dbReference>
<evidence type="ECO:0000259" key="12">
    <source>
        <dbReference type="Pfam" id="PF00925"/>
    </source>
</evidence>
<comment type="function">
    <text evidence="9 11">Catalyzes the conversion of GTP to 2,5-diamino-6-ribosylamino-4(3H)-pyrimidinone 5'-phosphate (DARP), formate and pyrophosphate.</text>
</comment>
<comment type="cofactor">
    <cofactor evidence="11">
        <name>Zn(2+)</name>
        <dbReference type="ChEBI" id="CHEBI:29105"/>
    </cofactor>
    <text evidence="11">Binds 1 zinc ion per subunit.</text>
</comment>
<evidence type="ECO:0000256" key="9">
    <source>
        <dbReference type="ARBA" id="ARBA00043932"/>
    </source>
</evidence>
<comment type="catalytic activity">
    <reaction evidence="10 11">
        <text>GTP + 4 H2O = 2,5-diamino-6-hydroxy-4-(5-phosphoribosylamino)-pyrimidine + formate + 2 phosphate + 3 H(+)</text>
        <dbReference type="Rhea" id="RHEA:23704"/>
        <dbReference type="ChEBI" id="CHEBI:15377"/>
        <dbReference type="ChEBI" id="CHEBI:15378"/>
        <dbReference type="ChEBI" id="CHEBI:15740"/>
        <dbReference type="ChEBI" id="CHEBI:37565"/>
        <dbReference type="ChEBI" id="CHEBI:43474"/>
        <dbReference type="ChEBI" id="CHEBI:58614"/>
        <dbReference type="EC" id="3.5.4.25"/>
    </reaction>
</comment>
<dbReference type="Proteomes" id="UP000295781">
    <property type="component" value="Chromosome"/>
</dbReference>
<feature type="active site" description="Proton acceptor" evidence="11">
    <location>
        <position position="142"/>
    </location>
</feature>
<accession>A0A4P2Q4V4</accession>
<dbReference type="PANTHER" id="PTHR21327:SF47">
    <property type="entry name" value="GTP CYCLOHYDROLASE II DOMAIN-CONTAINING PROTEIN"/>
    <property type="match status" value="1"/>
</dbReference>
<evidence type="ECO:0000256" key="8">
    <source>
        <dbReference type="ARBA" id="ARBA00023134"/>
    </source>
</evidence>
<keyword evidence="3 11" id="KW-0686">Riboflavin biosynthesis</keyword>
<dbReference type="GO" id="GO:0008686">
    <property type="term" value="F:3,4-dihydroxy-2-butanone-4-phosphate synthase activity"/>
    <property type="evidence" value="ECO:0007669"/>
    <property type="project" value="TreeGrafter"/>
</dbReference>
<comment type="pathway">
    <text evidence="1 11">Cofactor biosynthesis; riboflavin biosynthesis; 5-amino-6-(D-ribitylamino)uracil from GTP: step 1/4.</text>
</comment>
<feature type="domain" description="GTP cyclohydrolase II" evidence="12">
    <location>
        <begin position="16"/>
        <end position="185"/>
    </location>
</feature>
<comment type="similarity">
    <text evidence="11">Belongs to the GTP cyclohydrolase II family.</text>
</comment>
<dbReference type="Pfam" id="PF00925">
    <property type="entry name" value="GTP_cyclohydro2"/>
    <property type="match status" value="1"/>
</dbReference>
<feature type="binding site" evidence="11">
    <location>
        <position position="83"/>
    </location>
    <ligand>
        <name>Zn(2+)</name>
        <dbReference type="ChEBI" id="CHEBI:29105"/>
        <note>catalytic</note>
    </ligand>
</feature>
<feature type="binding site" evidence="11">
    <location>
        <position position="170"/>
    </location>
    <ligand>
        <name>GTP</name>
        <dbReference type="ChEBI" id="CHEBI:37565"/>
    </ligand>
</feature>
<dbReference type="InterPro" id="IPR036144">
    <property type="entry name" value="RibA-like_sf"/>
</dbReference>
<dbReference type="NCBIfam" id="NF001591">
    <property type="entry name" value="PRK00393.1"/>
    <property type="match status" value="1"/>
</dbReference>
<feature type="binding site" evidence="11">
    <location>
        <position position="86"/>
    </location>
    <ligand>
        <name>GTP</name>
        <dbReference type="ChEBI" id="CHEBI:37565"/>
    </ligand>
</feature>
<evidence type="ECO:0000256" key="4">
    <source>
        <dbReference type="ARBA" id="ARBA00022723"/>
    </source>
</evidence>
<dbReference type="AlphaFoldDB" id="A0A4P2Q4V4"/>
<keyword evidence="5 11" id="KW-0547">Nucleotide-binding</keyword>
<dbReference type="HAMAP" id="MF_00179">
    <property type="entry name" value="RibA"/>
    <property type="match status" value="1"/>
</dbReference>
<dbReference type="CDD" id="cd00641">
    <property type="entry name" value="GTP_cyclohydro2"/>
    <property type="match status" value="1"/>
</dbReference>
<evidence type="ECO:0000256" key="10">
    <source>
        <dbReference type="ARBA" id="ARBA00049295"/>
    </source>
</evidence>
<evidence type="ECO:0000256" key="1">
    <source>
        <dbReference type="ARBA" id="ARBA00004853"/>
    </source>
</evidence>
<dbReference type="NCBIfam" id="TIGR00505">
    <property type="entry name" value="ribA"/>
    <property type="match status" value="1"/>
</dbReference>
<organism evidence="13 14">
    <name type="scientific">Sorangium cellulosum</name>
    <name type="common">Polyangium cellulosum</name>
    <dbReference type="NCBI Taxonomy" id="56"/>
    <lineage>
        <taxon>Bacteria</taxon>
        <taxon>Pseudomonadati</taxon>
        <taxon>Myxococcota</taxon>
        <taxon>Polyangia</taxon>
        <taxon>Polyangiales</taxon>
        <taxon>Polyangiaceae</taxon>
        <taxon>Sorangium</taxon>
    </lineage>
</organism>
<dbReference type="GO" id="GO:0003935">
    <property type="term" value="F:GTP cyclohydrolase II activity"/>
    <property type="evidence" value="ECO:0007669"/>
    <property type="project" value="UniProtKB-UniRule"/>
</dbReference>
<evidence type="ECO:0000256" key="11">
    <source>
        <dbReference type="HAMAP-Rule" id="MF_00179"/>
    </source>
</evidence>
<feature type="binding site" evidence="11">
    <location>
        <position position="165"/>
    </location>
    <ligand>
        <name>GTP</name>
        <dbReference type="ChEBI" id="CHEBI:37565"/>
    </ligand>
</feature>
<keyword evidence="7 11" id="KW-0862">Zinc</keyword>
<feature type="binding site" evidence="11">
    <location>
        <position position="81"/>
    </location>
    <ligand>
        <name>Zn(2+)</name>
        <dbReference type="ChEBI" id="CHEBI:29105"/>
        <note>catalytic</note>
    </ligand>
</feature>
<evidence type="ECO:0000256" key="7">
    <source>
        <dbReference type="ARBA" id="ARBA00022833"/>
    </source>
</evidence>
<dbReference type="SUPFAM" id="SSF142695">
    <property type="entry name" value="RibA-like"/>
    <property type="match status" value="1"/>
</dbReference>
<feature type="binding site" evidence="11">
    <location>
        <position position="130"/>
    </location>
    <ligand>
        <name>GTP</name>
        <dbReference type="ChEBI" id="CHEBI:37565"/>
    </ligand>
</feature>
<gene>
    <name evidence="11 13" type="primary">ribA</name>
    <name evidence="13" type="ORF">SOCEGT47_049360</name>
</gene>
<dbReference type="GO" id="GO:0009231">
    <property type="term" value="P:riboflavin biosynthetic process"/>
    <property type="evidence" value="ECO:0007669"/>
    <property type="project" value="UniProtKB-UniRule"/>
</dbReference>
<name>A0A4P2Q4V4_SORCE</name>
<proteinExistence type="inferred from homology"/>
<keyword evidence="8 11" id="KW-0342">GTP-binding</keyword>
<evidence type="ECO:0000313" key="14">
    <source>
        <dbReference type="Proteomes" id="UP000295781"/>
    </source>
</evidence>
<feature type="active site" description="Nucleophile" evidence="11">
    <location>
        <position position="144"/>
    </location>
</feature>
<evidence type="ECO:0000313" key="13">
    <source>
        <dbReference type="EMBL" id="AUX24399.1"/>
    </source>
</evidence>
<evidence type="ECO:0000256" key="3">
    <source>
        <dbReference type="ARBA" id="ARBA00022619"/>
    </source>
</evidence>
<dbReference type="UniPathway" id="UPA00275">
    <property type="reaction ID" value="UER00400"/>
</dbReference>
<keyword evidence="4 11" id="KW-0479">Metal-binding</keyword>
<evidence type="ECO:0000256" key="5">
    <source>
        <dbReference type="ARBA" id="ARBA00022741"/>
    </source>
</evidence>
<dbReference type="FunFam" id="3.40.50.10990:FF:000001">
    <property type="entry name" value="Riboflavin biosynthesis protein RibBA"/>
    <property type="match status" value="1"/>
</dbReference>
<protein>
    <recommendedName>
        <fullName evidence="11">GTP cyclohydrolase-2</fullName>
        <ecNumber evidence="11">3.5.4.25</ecNumber>
    </recommendedName>
    <alternativeName>
        <fullName evidence="11">GTP cyclohydrolase II</fullName>
    </alternativeName>
</protein>
<evidence type="ECO:0000256" key="2">
    <source>
        <dbReference type="ARBA" id="ARBA00005520"/>
    </source>
</evidence>
<sequence>MYVPTTAIRPQLDIRAQAPVPTKHGTFQMLVFRWGGATSSEQGLSPDHVALIMGDVRGKSDVTLRVHSECLTSEVFGSLKCDCREQLEAAQAEIGRCGLGVVLYLRQEGRGIGLANKIRAYQLQAFGHDTVDANRLLGLPDDARGYEPAAAMIEHLGIESIRLMTNNPDKVEALRALDVRISSRAPAIIPANPFSAPYLEAKRLRMGHAIPSLRDGALGAAASAASSDAE</sequence>
<dbReference type="Gene3D" id="3.40.50.10990">
    <property type="entry name" value="GTP cyclohydrolase II"/>
    <property type="match status" value="1"/>
</dbReference>
<dbReference type="EC" id="3.5.4.25" evidence="11"/>
<feature type="binding site" evidence="11">
    <location>
        <position position="70"/>
    </location>
    <ligand>
        <name>Zn(2+)</name>
        <dbReference type="ChEBI" id="CHEBI:29105"/>
        <note>catalytic</note>
    </ligand>
</feature>
<dbReference type="PANTHER" id="PTHR21327">
    <property type="entry name" value="GTP CYCLOHYDROLASE II-RELATED"/>
    <property type="match status" value="1"/>
</dbReference>
<dbReference type="RefSeq" id="WP_129350411.1">
    <property type="nucleotide sequence ID" value="NZ_CP012670.1"/>
</dbReference>
<dbReference type="OrthoDB" id="9793111at2"/>
<keyword evidence="6 11" id="KW-0378">Hydrolase</keyword>
<feature type="binding site" evidence="11">
    <location>
        <begin position="108"/>
        <end position="110"/>
    </location>
    <ligand>
        <name>GTP</name>
        <dbReference type="ChEBI" id="CHEBI:37565"/>
    </ligand>
</feature>
<feature type="binding site" evidence="11">
    <location>
        <begin position="65"/>
        <end position="69"/>
    </location>
    <ligand>
        <name>GTP</name>
        <dbReference type="ChEBI" id="CHEBI:37565"/>
    </ligand>
</feature>
<dbReference type="InterPro" id="IPR000926">
    <property type="entry name" value="RibA"/>
</dbReference>
<reference evidence="13 14" key="1">
    <citation type="submission" date="2015-09" db="EMBL/GenBank/DDBJ databases">
        <title>Sorangium comparison.</title>
        <authorList>
            <person name="Zaburannyi N."/>
            <person name="Bunk B."/>
            <person name="Overmann J."/>
            <person name="Mueller R."/>
        </authorList>
    </citation>
    <scope>NUCLEOTIDE SEQUENCE [LARGE SCALE GENOMIC DNA]</scope>
    <source>
        <strain evidence="13 14">So ceGT47</strain>
    </source>
</reference>
<dbReference type="EMBL" id="CP012670">
    <property type="protein sequence ID" value="AUX24399.1"/>
    <property type="molecule type" value="Genomic_DNA"/>
</dbReference>